<dbReference type="Proteomes" id="UP001157006">
    <property type="component" value="Chromosome 2"/>
</dbReference>
<feature type="compositionally biased region" description="Basic and acidic residues" evidence="1">
    <location>
        <begin position="10"/>
        <end position="24"/>
    </location>
</feature>
<keyword evidence="3" id="KW-1185">Reference proteome</keyword>
<evidence type="ECO:0000313" key="2">
    <source>
        <dbReference type="EMBL" id="CAI8598315.1"/>
    </source>
</evidence>
<evidence type="ECO:0000256" key="1">
    <source>
        <dbReference type="SAM" id="MobiDB-lite"/>
    </source>
</evidence>
<dbReference type="AlphaFoldDB" id="A0AAV0ZI60"/>
<name>A0AAV0ZI60_VICFA</name>
<feature type="region of interest" description="Disordered" evidence="1">
    <location>
        <begin position="1"/>
        <end position="32"/>
    </location>
</feature>
<proteinExistence type="predicted"/>
<accession>A0AAV0ZI60</accession>
<gene>
    <name evidence="2" type="ORF">VFH_II121520</name>
</gene>
<protein>
    <submittedName>
        <fullName evidence="2">Uncharacterized protein</fullName>
    </submittedName>
</protein>
<evidence type="ECO:0000313" key="3">
    <source>
        <dbReference type="Proteomes" id="UP001157006"/>
    </source>
</evidence>
<organism evidence="2 3">
    <name type="scientific">Vicia faba</name>
    <name type="common">Broad bean</name>
    <name type="synonym">Faba vulgaris</name>
    <dbReference type="NCBI Taxonomy" id="3906"/>
    <lineage>
        <taxon>Eukaryota</taxon>
        <taxon>Viridiplantae</taxon>
        <taxon>Streptophyta</taxon>
        <taxon>Embryophyta</taxon>
        <taxon>Tracheophyta</taxon>
        <taxon>Spermatophyta</taxon>
        <taxon>Magnoliopsida</taxon>
        <taxon>eudicotyledons</taxon>
        <taxon>Gunneridae</taxon>
        <taxon>Pentapetalae</taxon>
        <taxon>rosids</taxon>
        <taxon>fabids</taxon>
        <taxon>Fabales</taxon>
        <taxon>Fabaceae</taxon>
        <taxon>Papilionoideae</taxon>
        <taxon>50 kb inversion clade</taxon>
        <taxon>NPAAA clade</taxon>
        <taxon>Hologalegina</taxon>
        <taxon>IRL clade</taxon>
        <taxon>Fabeae</taxon>
        <taxon>Vicia</taxon>
    </lineage>
</organism>
<dbReference type="EMBL" id="OX451737">
    <property type="protein sequence ID" value="CAI8598315.1"/>
    <property type="molecule type" value="Genomic_DNA"/>
</dbReference>
<sequence length="96" mass="10517">MSQHLTQDFELSHEDRVIKGKADGQDEGLPNFERPSVVQKQWLFGEVEVGVLNSSYKMHVSGISLHKIPLGATSVLATGGDVRNLYDTLMSSGEDS</sequence>
<reference evidence="2 3" key="1">
    <citation type="submission" date="2023-01" db="EMBL/GenBank/DDBJ databases">
        <authorList>
            <person name="Kreplak J."/>
        </authorList>
    </citation>
    <scope>NUCLEOTIDE SEQUENCE [LARGE SCALE GENOMIC DNA]</scope>
</reference>